<keyword evidence="1" id="KW-0732">Signal</keyword>
<keyword evidence="3" id="KW-1185">Reference proteome</keyword>
<accession>A0A5C3PAN2</accession>
<dbReference type="EMBL" id="ML211184">
    <property type="protein sequence ID" value="TFK86764.1"/>
    <property type="molecule type" value="Genomic_DNA"/>
</dbReference>
<name>A0A5C3PAN2_9APHY</name>
<dbReference type="AlphaFoldDB" id="A0A5C3PAN2"/>
<evidence type="ECO:0000313" key="3">
    <source>
        <dbReference type="Proteomes" id="UP000308197"/>
    </source>
</evidence>
<reference evidence="2 3" key="1">
    <citation type="journal article" date="2019" name="Nat. Ecol. Evol.">
        <title>Megaphylogeny resolves global patterns of mushroom evolution.</title>
        <authorList>
            <person name="Varga T."/>
            <person name="Krizsan K."/>
            <person name="Foldi C."/>
            <person name="Dima B."/>
            <person name="Sanchez-Garcia M."/>
            <person name="Sanchez-Ramirez S."/>
            <person name="Szollosi G.J."/>
            <person name="Szarkandi J.G."/>
            <person name="Papp V."/>
            <person name="Albert L."/>
            <person name="Andreopoulos W."/>
            <person name="Angelini C."/>
            <person name="Antonin V."/>
            <person name="Barry K.W."/>
            <person name="Bougher N.L."/>
            <person name="Buchanan P."/>
            <person name="Buyck B."/>
            <person name="Bense V."/>
            <person name="Catcheside P."/>
            <person name="Chovatia M."/>
            <person name="Cooper J."/>
            <person name="Damon W."/>
            <person name="Desjardin D."/>
            <person name="Finy P."/>
            <person name="Geml J."/>
            <person name="Haridas S."/>
            <person name="Hughes K."/>
            <person name="Justo A."/>
            <person name="Karasinski D."/>
            <person name="Kautmanova I."/>
            <person name="Kiss B."/>
            <person name="Kocsube S."/>
            <person name="Kotiranta H."/>
            <person name="LaButti K.M."/>
            <person name="Lechner B.E."/>
            <person name="Liimatainen K."/>
            <person name="Lipzen A."/>
            <person name="Lukacs Z."/>
            <person name="Mihaltcheva S."/>
            <person name="Morgado L.N."/>
            <person name="Niskanen T."/>
            <person name="Noordeloos M.E."/>
            <person name="Ohm R.A."/>
            <person name="Ortiz-Santana B."/>
            <person name="Ovrebo C."/>
            <person name="Racz N."/>
            <person name="Riley R."/>
            <person name="Savchenko A."/>
            <person name="Shiryaev A."/>
            <person name="Soop K."/>
            <person name="Spirin V."/>
            <person name="Szebenyi C."/>
            <person name="Tomsovsky M."/>
            <person name="Tulloss R.E."/>
            <person name="Uehling J."/>
            <person name="Grigoriev I.V."/>
            <person name="Vagvolgyi C."/>
            <person name="Papp T."/>
            <person name="Martin F.M."/>
            <person name="Miettinen O."/>
            <person name="Hibbett D.S."/>
            <person name="Nagy L.G."/>
        </authorList>
    </citation>
    <scope>NUCLEOTIDE SEQUENCE [LARGE SCALE GENOMIC DNA]</scope>
    <source>
        <strain evidence="2 3">HHB13444</strain>
    </source>
</reference>
<feature type="chain" id="PRO_5022875112" evidence="1">
    <location>
        <begin position="21"/>
        <end position="124"/>
    </location>
</feature>
<feature type="signal peptide" evidence="1">
    <location>
        <begin position="1"/>
        <end position="20"/>
    </location>
</feature>
<dbReference type="InParanoid" id="A0A5C3PAN2"/>
<organism evidence="2 3">
    <name type="scientific">Polyporus arcularius HHB13444</name>
    <dbReference type="NCBI Taxonomy" id="1314778"/>
    <lineage>
        <taxon>Eukaryota</taxon>
        <taxon>Fungi</taxon>
        <taxon>Dikarya</taxon>
        <taxon>Basidiomycota</taxon>
        <taxon>Agaricomycotina</taxon>
        <taxon>Agaricomycetes</taxon>
        <taxon>Polyporales</taxon>
        <taxon>Polyporaceae</taxon>
        <taxon>Polyporus</taxon>
    </lineage>
</organism>
<evidence type="ECO:0000313" key="2">
    <source>
        <dbReference type="EMBL" id="TFK86764.1"/>
    </source>
</evidence>
<proteinExistence type="predicted"/>
<sequence length="124" mass="13219">MKVFSVLAAAALLAGSSVSAAPAAAEEKFPLIMETNFHLNQCAQTELKWIGGTPGYNFSYVSPVMYLNGARAVTWFDAPNPFSWEVIVSEGTIVRFDVQDSVGRSSSSIPVIVGPGFDNCTLIA</sequence>
<protein>
    <submittedName>
        <fullName evidence="2">Uncharacterized protein</fullName>
    </submittedName>
</protein>
<gene>
    <name evidence="2" type="ORF">K466DRAFT_600047</name>
</gene>
<evidence type="ECO:0000256" key="1">
    <source>
        <dbReference type="SAM" id="SignalP"/>
    </source>
</evidence>
<dbReference type="Proteomes" id="UP000308197">
    <property type="component" value="Unassembled WGS sequence"/>
</dbReference>